<name>A0ABP6R766_9ACTN</name>
<comment type="caution">
    <text evidence="1">The sequence shown here is derived from an EMBL/GenBank/DDBJ whole genome shotgun (WGS) entry which is preliminary data.</text>
</comment>
<evidence type="ECO:0000313" key="2">
    <source>
        <dbReference type="Proteomes" id="UP001500728"/>
    </source>
</evidence>
<organism evidence="1 2">
    <name type="scientific">Streptomyces labedae</name>
    <dbReference type="NCBI Taxonomy" id="285569"/>
    <lineage>
        <taxon>Bacteria</taxon>
        <taxon>Bacillati</taxon>
        <taxon>Actinomycetota</taxon>
        <taxon>Actinomycetes</taxon>
        <taxon>Kitasatosporales</taxon>
        <taxon>Streptomycetaceae</taxon>
        <taxon>Streptomyces</taxon>
    </lineage>
</organism>
<keyword evidence="2" id="KW-1185">Reference proteome</keyword>
<evidence type="ECO:0000313" key="1">
    <source>
        <dbReference type="EMBL" id="GAA3279811.1"/>
    </source>
</evidence>
<protein>
    <recommendedName>
        <fullName evidence="3">Transposase</fullName>
    </recommendedName>
</protein>
<proteinExistence type="predicted"/>
<sequence>MSSAVSQFFWEPPSKDLVRAPPSGPGPIPTDRPPGYWAVSWKGAPMGRHRRPTRWDRIRLWTVKCRRRWILRLFGW</sequence>
<dbReference type="Proteomes" id="UP001500728">
    <property type="component" value="Unassembled WGS sequence"/>
</dbReference>
<reference evidence="2" key="1">
    <citation type="journal article" date="2019" name="Int. J. Syst. Evol. Microbiol.">
        <title>The Global Catalogue of Microorganisms (GCM) 10K type strain sequencing project: providing services to taxonomists for standard genome sequencing and annotation.</title>
        <authorList>
            <consortium name="The Broad Institute Genomics Platform"/>
            <consortium name="The Broad Institute Genome Sequencing Center for Infectious Disease"/>
            <person name="Wu L."/>
            <person name="Ma J."/>
        </authorList>
    </citation>
    <scope>NUCLEOTIDE SEQUENCE [LARGE SCALE GENOMIC DNA]</scope>
    <source>
        <strain evidence="2">JCM 9381</strain>
    </source>
</reference>
<accession>A0ABP6R766</accession>
<evidence type="ECO:0008006" key="3">
    <source>
        <dbReference type="Google" id="ProtNLM"/>
    </source>
</evidence>
<gene>
    <name evidence="1" type="ORF">GCM10010469_64840</name>
</gene>
<dbReference type="EMBL" id="BAAAUW010000053">
    <property type="protein sequence ID" value="GAA3279811.1"/>
    <property type="molecule type" value="Genomic_DNA"/>
</dbReference>